<keyword evidence="6" id="KW-1185">Reference proteome</keyword>
<feature type="signal peptide" evidence="4">
    <location>
        <begin position="1"/>
        <end position="23"/>
    </location>
</feature>
<evidence type="ECO:0000256" key="1">
    <source>
        <dbReference type="ARBA" id="ARBA00004613"/>
    </source>
</evidence>
<dbReference type="Gene3D" id="1.10.640.10">
    <property type="entry name" value="Haem peroxidase domain superfamily, animal type"/>
    <property type="match status" value="1"/>
</dbReference>
<dbReference type="InterPro" id="IPR019791">
    <property type="entry name" value="Haem_peroxidase_animal"/>
</dbReference>
<dbReference type="EMBL" id="VXIV02001852">
    <property type="protein sequence ID" value="KAF6029138.1"/>
    <property type="molecule type" value="Genomic_DNA"/>
</dbReference>
<dbReference type="GO" id="GO:0006979">
    <property type="term" value="P:response to oxidative stress"/>
    <property type="evidence" value="ECO:0007669"/>
    <property type="project" value="InterPro"/>
</dbReference>
<dbReference type="SUPFAM" id="SSF48113">
    <property type="entry name" value="Heme-dependent peroxidases"/>
    <property type="match status" value="1"/>
</dbReference>
<gene>
    <name evidence="5" type="ORF">EB796_012535</name>
</gene>
<name>A0A7J7JUT5_BUGNE</name>
<evidence type="ECO:0008006" key="7">
    <source>
        <dbReference type="Google" id="ProtNLM"/>
    </source>
</evidence>
<protein>
    <recommendedName>
        <fullName evidence="7">PXDN</fullName>
    </recommendedName>
</protein>
<dbReference type="Pfam" id="PF03098">
    <property type="entry name" value="An_peroxidase"/>
    <property type="match status" value="1"/>
</dbReference>
<organism evidence="5 6">
    <name type="scientific">Bugula neritina</name>
    <name type="common">Brown bryozoan</name>
    <name type="synonym">Sertularia neritina</name>
    <dbReference type="NCBI Taxonomy" id="10212"/>
    <lineage>
        <taxon>Eukaryota</taxon>
        <taxon>Metazoa</taxon>
        <taxon>Spiralia</taxon>
        <taxon>Lophotrochozoa</taxon>
        <taxon>Bryozoa</taxon>
        <taxon>Gymnolaemata</taxon>
        <taxon>Cheilostomatida</taxon>
        <taxon>Flustrina</taxon>
        <taxon>Buguloidea</taxon>
        <taxon>Bugulidae</taxon>
        <taxon>Bugula</taxon>
    </lineage>
</organism>
<dbReference type="Proteomes" id="UP000593567">
    <property type="component" value="Unassembled WGS sequence"/>
</dbReference>
<keyword evidence="3" id="KW-0325">Glycoprotein</keyword>
<dbReference type="InterPro" id="IPR037120">
    <property type="entry name" value="Haem_peroxidase_sf_animal"/>
</dbReference>
<dbReference type="PANTHER" id="PTHR11475:SF4">
    <property type="entry name" value="CHORION PEROXIDASE"/>
    <property type="match status" value="1"/>
</dbReference>
<keyword evidence="2" id="KW-0964">Secreted</keyword>
<keyword evidence="4" id="KW-0732">Signal</keyword>
<reference evidence="5" key="1">
    <citation type="submission" date="2020-06" db="EMBL/GenBank/DDBJ databases">
        <title>Draft genome of Bugula neritina, a colonial animal packing powerful symbionts and potential medicines.</title>
        <authorList>
            <person name="Rayko M."/>
        </authorList>
    </citation>
    <scope>NUCLEOTIDE SEQUENCE [LARGE SCALE GENOMIC DNA]</scope>
    <source>
        <strain evidence="5">Kwan_BN1</strain>
    </source>
</reference>
<dbReference type="OrthoDB" id="823504at2759"/>
<dbReference type="PANTHER" id="PTHR11475">
    <property type="entry name" value="OXIDASE/PEROXIDASE"/>
    <property type="match status" value="1"/>
</dbReference>
<accession>A0A7J7JUT5</accession>
<dbReference type="GO" id="GO:0004601">
    <property type="term" value="F:peroxidase activity"/>
    <property type="evidence" value="ECO:0007669"/>
    <property type="project" value="InterPro"/>
</dbReference>
<dbReference type="PRINTS" id="PR00457">
    <property type="entry name" value="ANPEROXIDASE"/>
</dbReference>
<dbReference type="GO" id="GO:0005576">
    <property type="term" value="C:extracellular region"/>
    <property type="evidence" value="ECO:0007669"/>
    <property type="project" value="UniProtKB-SubCell"/>
</dbReference>
<evidence type="ECO:0000256" key="2">
    <source>
        <dbReference type="ARBA" id="ARBA00022525"/>
    </source>
</evidence>
<evidence type="ECO:0000256" key="4">
    <source>
        <dbReference type="SAM" id="SignalP"/>
    </source>
</evidence>
<evidence type="ECO:0000256" key="3">
    <source>
        <dbReference type="ARBA" id="ARBA00023180"/>
    </source>
</evidence>
<proteinExistence type="predicted"/>
<dbReference type="AlphaFoldDB" id="A0A7J7JUT5"/>
<evidence type="ECO:0000313" key="5">
    <source>
        <dbReference type="EMBL" id="KAF6029138.1"/>
    </source>
</evidence>
<dbReference type="PROSITE" id="PS50292">
    <property type="entry name" value="PEROXIDASE_3"/>
    <property type="match status" value="1"/>
</dbReference>
<evidence type="ECO:0000313" key="6">
    <source>
        <dbReference type="Proteomes" id="UP000593567"/>
    </source>
</evidence>
<feature type="chain" id="PRO_5029726871" description="PXDN" evidence="4">
    <location>
        <begin position="24"/>
        <end position="372"/>
    </location>
</feature>
<sequence>MAGWKFLAEGVILAVFLLTTTWASSIDERHSIHLSENEPDNSEFALHNLERIANEMLDAKRHGRPSRMASQNPFLKHLACDPHAKFRTIDGTCNNLLHPWRGAAKTPLIRMSPQRYQDGFNSPRIMYHYSKDMLPSARRVSLEIHHTTSNISNDHSHLLMNWGQFIDHDITLSPESGSEGGEEINKTRCCEFLSNTDNLHECFPISTSYDPVYRQGCIPFLRSAPIPGLPNQPVLRYQMNDLTSFIDGSMVYGSTKLKSDALRSFKGGKLLSKISRNEEILPDEKSNPRDCFHSEQECRYAAGDVRNSEQAGLTSIHTLLLRTHNKIASALEELNSHWSDERLYQTTRKIVGAIIQRITYKEFCLWSLDQGT</sequence>
<comment type="subcellular location">
    <subcellularLocation>
        <location evidence="1">Secreted</location>
    </subcellularLocation>
</comment>
<dbReference type="GO" id="GO:0020037">
    <property type="term" value="F:heme binding"/>
    <property type="evidence" value="ECO:0007669"/>
    <property type="project" value="InterPro"/>
</dbReference>
<comment type="caution">
    <text evidence="5">The sequence shown here is derived from an EMBL/GenBank/DDBJ whole genome shotgun (WGS) entry which is preliminary data.</text>
</comment>
<dbReference type="InterPro" id="IPR010255">
    <property type="entry name" value="Haem_peroxidase_sf"/>
</dbReference>